<reference evidence="3" key="2">
    <citation type="submission" date="2002-06" db="EMBL/GenBank/DDBJ databases">
        <title>Oryza sativa nipponbare(GA3) genomic DNA, chromosome 8, BAC clone:OSJNBa0073I05.</title>
        <authorList>
            <person name="Sasaki T."/>
            <person name="Matsumoto T."/>
            <person name="Katayose Y."/>
        </authorList>
    </citation>
    <scope>NUCLEOTIDE SEQUENCE</scope>
</reference>
<protein>
    <submittedName>
        <fullName evidence="3">Uncharacterized protein</fullName>
    </submittedName>
</protein>
<reference evidence="2" key="1">
    <citation type="submission" date="2001-12" db="EMBL/GenBank/DDBJ databases">
        <title>Oryza sativa nipponbare(GA3) genomic DNA, chromosome 8, PAC clone:P0556A11.</title>
        <authorList>
            <person name="Sasaki T."/>
            <person name="Matsumoto T."/>
            <person name="Yamamoto K."/>
        </authorList>
    </citation>
    <scope>NUCLEOTIDE SEQUENCE</scope>
</reference>
<evidence type="ECO:0000313" key="3">
    <source>
        <dbReference type="EMBL" id="BAD03595.1"/>
    </source>
</evidence>
<keyword evidence="1" id="KW-0732">Signal</keyword>
<dbReference type="EMBL" id="AP005442">
    <property type="protein sequence ID" value="BAD03595.1"/>
    <property type="molecule type" value="Genomic_DNA"/>
</dbReference>
<feature type="chain" id="PRO_5010142836" evidence="1">
    <location>
        <begin position="22"/>
        <end position="98"/>
    </location>
</feature>
<sequence length="98" mass="10627">MNGAVLLQMLLLLLLAARAQQQQQVTQARTDPKEVAALDAILGRWGKTTSPLWKMADEPCYGVAVDDSTDLDGNPKNNPGIKCDCSYINGTVCHITQL</sequence>
<dbReference type="AlphaFoldDB" id="Q6Z197"/>
<accession>Q6Z197</accession>
<reference evidence="4" key="3">
    <citation type="journal article" date="2005" name="Nature">
        <title>The map-based sequence of the rice genome.</title>
        <authorList>
            <consortium name="International rice genome sequencing project (IRGSP)"/>
            <person name="Matsumoto T."/>
            <person name="Wu J."/>
            <person name="Kanamori H."/>
            <person name="Katayose Y."/>
            <person name="Fujisawa M."/>
            <person name="Namiki N."/>
            <person name="Mizuno H."/>
            <person name="Yamamoto K."/>
            <person name="Antonio B.A."/>
            <person name="Baba T."/>
            <person name="Sakata K."/>
            <person name="Nagamura Y."/>
            <person name="Aoki H."/>
            <person name="Arikawa K."/>
            <person name="Arita K."/>
            <person name="Bito T."/>
            <person name="Chiden Y."/>
            <person name="Fujitsuka N."/>
            <person name="Fukunaka R."/>
            <person name="Hamada M."/>
            <person name="Harada C."/>
            <person name="Hayashi A."/>
            <person name="Hijishita S."/>
            <person name="Honda M."/>
            <person name="Hosokawa S."/>
            <person name="Ichikawa Y."/>
            <person name="Idonuma A."/>
            <person name="Iijima M."/>
            <person name="Ikeda M."/>
            <person name="Ikeno M."/>
            <person name="Ito K."/>
            <person name="Ito S."/>
            <person name="Ito T."/>
            <person name="Ito Y."/>
            <person name="Ito Y."/>
            <person name="Iwabuchi A."/>
            <person name="Kamiya K."/>
            <person name="Karasawa W."/>
            <person name="Kurita K."/>
            <person name="Katagiri S."/>
            <person name="Kikuta A."/>
            <person name="Kobayashi H."/>
            <person name="Kobayashi N."/>
            <person name="Machita K."/>
            <person name="Maehara T."/>
            <person name="Masukawa M."/>
            <person name="Mizubayashi T."/>
            <person name="Mukai Y."/>
            <person name="Nagasaki H."/>
            <person name="Nagata Y."/>
            <person name="Naito S."/>
            <person name="Nakashima M."/>
            <person name="Nakama Y."/>
            <person name="Nakamichi Y."/>
            <person name="Nakamura M."/>
            <person name="Meguro A."/>
            <person name="Negishi M."/>
            <person name="Ohta I."/>
            <person name="Ohta T."/>
            <person name="Okamoto M."/>
            <person name="Ono N."/>
            <person name="Saji S."/>
            <person name="Sakaguchi M."/>
            <person name="Sakai K."/>
            <person name="Shibata M."/>
            <person name="Shimokawa T."/>
            <person name="Song J."/>
            <person name="Takazaki Y."/>
            <person name="Terasawa K."/>
            <person name="Tsugane M."/>
            <person name="Tsuji K."/>
            <person name="Ueda S."/>
            <person name="Waki K."/>
            <person name="Yamagata H."/>
            <person name="Yamamoto M."/>
            <person name="Yamamoto S."/>
            <person name="Yamane H."/>
            <person name="Yoshiki S."/>
            <person name="Yoshihara R."/>
            <person name="Yukawa K."/>
            <person name="Zhong H."/>
            <person name="Yano M."/>
            <person name="Yuan Q."/>
            <person name="Ouyang S."/>
            <person name="Liu J."/>
            <person name="Jones K.M."/>
            <person name="Gansberger K."/>
            <person name="Moffat K."/>
            <person name="Hill J."/>
            <person name="Bera J."/>
            <person name="Fadrosh D."/>
            <person name="Jin S."/>
            <person name="Johri S."/>
            <person name="Kim M."/>
            <person name="Overton L."/>
            <person name="Reardon M."/>
            <person name="Tsitrin T."/>
            <person name="Vuong H."/>
            <person name="Weaver B."/>
            <person name="Ciecko A."/>
            <person name="Tallon L."/>
            <person name="Jackson J."/>
            <person name="Pai G."/>
            <person name="Aken S.V."/>
            <person name="Utterback T."/>
            <person name="Reidmuller S."/>
            <person name="Feldblyum T."/>
            <person name="Hsiao J."/>
            <person name="Zismann V."/>
            <person name="Iobst S."/>
            <person name="de Vazeille A.R."/>
            <person name="Buell C.R."/>
            <person name="Ying K."/>
            <person name="Li Y."/>
            <person name="Lu T."/>
            <person name="Huang Y."/>
            <person name="Zhao Q."/>
            <person name="Feng Q."/>
            <person name="Zhang L."/>
            <person name="Zhu J."/>
            <person name="Weng Q."/>
            <person name="Mu J."/>
            <person name="Lu Y."/>
            <person name="Fan D."/>
            <person name="Liu Y."/>
            <person name="Guan J."/>
            <person name="Zhang Y."/>
            <person name="Yu S."/>
            <person name="Liu X."/>
            <person name="Zhang Y."/>
            <person name="Hong G."/>
            <person name="Han B."/>
            <person name="Choisne N."/>
            <person name="Demange N."/>
            <person name="Orjeda G."/>
            <person name="Samain S."/>
            <person name="Cattolico L."/>
            <person name="Pelletier E."/>
            <person name="Couloux A."/>
            <person name="Segurens B."/>
            <person name="Wincker P."/>
            <person name="D'Hont A."/>
            <person name="Scarpelli C."/>
            <person name="Weissenbach J."/>
            <person name="Salanoubat M."/>
            <person name="Quetier F."/>
            <person name="Yu Y."/>
            <person name="Kim H.R."/>
            <person name="Rambo T."/>
            <person name="Currie J."/>
            <person name="Collura K."/>
            <person name="Luo M."/>
            <person name="Yang T."/>
            <person name="Ammiraju J.S.S."/>
            <person name="Engler F."/>
            <person name="Soderlund C."/>
            <person name="Wing R.A."/>
            <person name="Palmer L.E."/>
            <person name="de la Bastide M."/>
            <person name="Spiegel L."/>
            <person name="Nascimento L."/>
            <person name="Zutavern T."/>
            <person name="O'Shaughnessy A."/>
            <person name="Dike S."/>
            <person name="Dedhia N."/>
            <person name="Preston R."/>
            <person name="Balija V."/>
            <person name="McCombie W.R."/>
            <person name="Chow T."/>
            <person name="Chen H."/>
            <person name="Chung M."/>
            <person name="Chen C."/>
            <person name="Shaw J."/>
            <person name="Wu H."/>
            <person name="Hsiao K."/>
            <person name="Chao Y."/>
            <person name="Chu M."/>
            <person name="Cheng C."/>
            <person name="Hour A."/>
            <person name="Lee P."/>
            <person name="Lin S."/>
            <person name="Lin Y."/>
            <person name="Liou J."/>
            <person name="Liu S."/>
            <person name="Hsing Y."/>
            <person name="Raghuvanshi S."/>
            <person name="Mohanty A."/>
            <person name="Bharti A.K."/>
            <person name="Gaur A."/>
            <person name="Gupta V."/>
            <person name="Kumar D."/>
            <person name="Ravi V."/>
            <person name="Vij S."/>
            <person name="Kapur A."/>
            <person name="Khurana P."/>
            <person name="Khurana P."/>
            <person name="Khurana J.P."/>
            <person name="Tyagi A.K."/>
            <person name="Gaikwad K."/>
            <person name="Singh A."/>
            <person name="Dalal V."/>
            <person name="Srivastava S."/>
            <person name="Dixit A."/>
            <person name="Pal A.K."/>
            <person name="Ghazi I.A."/>
            <person name="Yadav M."/>
            <person name="Pandit A."/>
            <person name="Bhargava A."/>
            <person name="Sureshbabu K."/>
            <person name="Batra K."/>
            <person name="Sharma T.R."/>
            <person name="Mohapatra T."/>
            <person name="Singh N.K."/>
            <person name="Messing J."/>
            <person name="Nelson A.B."/>
            <person name="Fuks G."/>
            <person name="Kavchok S."/>
            <person name="Keizer G."/>
            <person name="Linton E."/>
            <person name="Llaca V."/>
            <person name="Song R."/>
            <person name="Tanyolac B."/>
            <person name="Young S."/>
            <person name="Ho-Il K."/>
            <person name="Hahn J.H."/>
            <person name="Sangsakoo G."/>
            <person name="Vanavichit A."/>
            <person name="de Mattos Luiz.A.T."/>
            <person name="Zimmer P.D."/>
            <person name="Malone G."/>
            <person name="Dellagostin O."/>
            <person name="de Oliveira A.C."/>
            <person name="Bevan M."/>
            <person name="Bancroft I."/>
            <person name="Minx P."/>
            <person name="Cordum H."/>
            <person name="Wilson R."/>
            <person name="Cheng Z."/>
            <person name="Jin W."/>
            <person name="Jiang J."/>
            <person name="Leong S.A."/>
            <person name="Iwama H."/>
            <person name="Gojobori T."/>
            <person name="Itoh T."/>
            <person name="Niimura Y."/>
            <person name="Fujii Y."/>
            <person name="Habara T."/>
            <person name="Sakai H."/>
            <person name="Sato Y."/>
            <person name="Wilson G."/>
            <person name="Kumar K."/>
            <person name="McCouch S."/>
            <person name="Juretic N."/>
            <person name="Hoen D."/>
            <person name="Wright S."/>
            <person name="Bruskiewich R."/>
            <person name="Bureau T."/>
            <person name="Miyao A."/>
            <person name="Hirochika H."/>
            <person name="Nishikawa T."/>
            <person name="Kadowaki K."/>
            <person name="Sugiura M."/>
            <person name="Burr B."/>
            <person name="Sasaki T."/>
        </authorList>
    </citation>
    <scope>NUCLEOTIDE SEQUENCE [LARGE SCALE GENOMIC DNA]</scope>
    <source>
        <strain evidence="4">cv. Nipponbare</strain>
    </source>
</reference>
<evidence type="ECO:0000313" key="4">
    <source>
        <dbReference type="Proteomes" id="UP000000763"/>
    </source>
</evidence>
<evidence type="ECO:0000313" key="2">
    <source>
        <dbReference type="EMBL" id="BAD03228.1"/>
    </source>
</evidence>
<proteinExistence type="predicted"/>
<organism evidence="3 4">
    <name type="scientific">Oryza sativa subsp. japonica</name>
    <name type="common">Rice</name>
    <dbReference type="NCBI Taxonomy" id="39947"/>
    <lineage>
        <taxon>Eukaryota</taxon>
        <taxon>Viridiplantae</taxon>
        <taxon>Streptophyta</taxon>
        <taxon>Embryophyta</taxon>
        <taxon>Tracheophyta</taxon>
        <taxon>Spermatophyta</taxon>
        <taxon>Magnoliopsida</taxon>
        <taxon>Liliopsida</taxon>
        <taxon>Poales</taxon>
        <taxon>Poaceae</taxon>
        <taxon>BOP clade</taxon>
        <taxon>Oryzoideae</taxon>
        <taxon>Oryzeae</taxon>
        <taxon>Oryzinae</taxon>
        <taxon>Oryza</taxon>
        <taxon>Oryza sativa</taxon>
    </lineage>
</organism>
<dbReference type="EMBL" id="AP004589">
    <property type="protein sequence ID" value="BAD03228.1"/>
    <property type="molecule type" value="Genomic_DNA"/>
</dbReference>
<reference evidence="4" key="4">
    <citation type="journal article" date="2008" name="Nucleic Acids Res.">
        <title>The rice annotation project database (RAP-DB): 2008 update.</title>
        <authorList>
            <consortium name="The rice annotation project (RAP)"/>
        </authorList>
    </citation>
    <scope>GENOME REANNOTATION</scope>
    <source>
        <strain evidence="4">cv. Nipponbare</strain>
    </source>
</reference>
<name>Q6Z197_ORYSJ</name>
<dbReference type="Proteomes" id="UP000000763">
    <property type="component" value="Chromosome 8"/>
</dbReference>
<feature type="signal peptide" evidence="1">
    <location>
        <begin position="1"/>
        <end position="21"/>
    </location>
</feature>
<evidence type="ECO:0000256" key="1">
    <source>
        <dbReference type="SAM" id="SignalP"/>
    </source>
</evidence>
<gene>
    <name evidence="3" type="ORF">OSJNBa0073I05.120</name>
    <name evidence="2" type="ORF">P0556A11.40</name>
</gene>